<reference evidence="2" key="1">
    <citation type="submission" date="2020-06" db="EMBL/GenBank/DDBJ databases">
        <title>Draft genome sequences of strains closely related to Aspergillus parafelis and Aspergillus hiratsukae.</title>
        <authorList>
            <person name="Dos Santos R.A.C."/>
            <person name="Rivero-Menendez O."/>
            <person name="Steenwyk J.L."/>
            <person name="Mead M.E."/>
            <person name="Goldman G.H."/>
            <person name="Alastruey-Izquierdo A."/>
            <person name="Rokas A."/>
        </authorList>
    </citation>
    <scope>NUCLEOTIDE SEQUENCE</scope>
    <source>
        <strain evidence="2">CNM-CM5793</strain>
    </source>
</reference>
<accession>A0A8H6UBH9</accession>
<gene>
    <name evidence="2" type="ORF">CNMCM5793_006605</name>
</gene>
<feature type="region of interest" description="Disordered" evidence="1">
    <location>
        <begin position="39"/>
        <end position="73"/>
    </location>
</feature>
<organism evidence="2 3">
    <name type="scientific">Aspergillus hiratsukae</name>
    <dbReference type="NCBI Taxonomy" id="1194566"/>
    <lineage>
        <taxon>Eukaryota</taxon>
        <taxon>Fungi</taxon>
        <taxon>Dikarya</taxon>
        <taxon>Ascomycota</taxon>
        <taxon>Pezizomycotina</taxon>
        <taxon>Eurotiomycetes</taxon>
        <taxon>Eurotiomycetidae</taxon>
        <taxon>Eurotiales</taxon>
        <taxon>Aspergillaceae</taxon>
        <taxon>Aspergillus</taxon>
        <taxon>Aspergillus subgen. Fumigati</taxon>
    </lineage>
</organism>
<evidence type="ECO:0000256" key="1">
    <source>
        <dbReference type="SAM" id="MobiDB-lite"/>
    </source>
</evidence>
<name>A0A8H6UBH9_9EURO</name>
<keyword evidence="3" id="KW-1185">Reference proteome</keyword>
<proteinExistence type="predicted"/>
<protein>
    <submittedName>
        <fullName evidence="2">Uncharacterized protein</fullName>
    </submittedName>
</protein>
<dbReference type="EMBL" id="JACBAD010002087">
    <property type="protein sequence ID" value="KAF7117553.1"/>
    <property type="molecule type" value="Genomic_DNA"/>
</dbReference>
<evidence type="ECO:0000313" key="3">
    <source>
        <dbReference type="Proteomes" id="UP000630445"/>
    </source>
</evidence>
<dbReference type="AlphaFoldDB" id="A0A8H6UBH9"/>
<evidence type="ECO:0000313" key="2">
    <source>
        <dbReference type="EMBL" id="KAF7117553.1"/>
    </source>
</evidence>
<dbReference type="Proteomes" id="UP000630445">
    <property type="component" value="Unassembled WGS sequence"/>
</dbReference>
<sequence length="224" mass="25393">MTSLRLNLLNLRLPPRLTKPLPSRVLRSITTSIHLRPLSLSTHPLRPPPLPTLSTHKNLPPTTRTRDRPFSTGRSQADLLVEDLQELYPFPPFPPYQYKTDEAEKIPRYETAKDEFEIATDSTSSSTIYAASDRESARDALNNLLAVYSLYTTDIATTAESQLHAPQLMQQGDTDTERAQLVNTNFDPSDIPARVREEVRRRVGHRVRELSNAVESLEERAHAE</sequence>
<dbReference type="OrthoDB" id="273230at2759"/>
<comment type="caution">
    <text evidence="2">The sequence shown here is derived from an EMBL/GenBank/DDBJ whole genome shotgun (WGS) entry which is preliminary data.</text>
</comment>